<dbReference type="InterPro" id="IPR050093">
    <property type="entry name" value="ABC_SmlMolc_Importer"/>
</dbReference>
<evidence type="ECO:0000256" key="2">
    <source>
        <dbReference type="ARBA" id="ARBA00022741"/>
    </source>
</evidence>
<gene>
    <name evidence="5" type="ORF">GCM10011316_32200</name>
</gene>
<dbReference type="GO" id="GO:0005524">
    <property type="term" value="F:ATP binding"/>
    <property type="evidence" value="ECO:0007669"/>
    <property type="project" value="UniProtKB-KW"/>
</dbReference>
<dbReference type="Pfam" id="PF00005">
    <property type="entry name" value="ABC_tran"/>
    <property type="match status" value="1"/>
</dbReference>
<name>A0A916X3D7_9HYPH</name>
<keyword evidence="3 5" id="KW-0067">ATP-binding</keyword>
<evidence type="ECO:0000313" key="5">
    <source>
        <dbReference type="EMBL" id="GGB57701.1"/>
    </source>
</evidence>
<dbReference type="InterPro" id="IPR027417">
    <property type="entry name" value="P-loop_NTPase"/>
</dbReference>
<evidence type="ECO:0000313" key="6">
    <source>
        <dbReference type="Proteomes" id="UP000605148"/>
    </source>
</evidence>
<dbReference type="SMART" id="SM00382">
    <property type="entry name" value="AAA"/>
    <property type="match status" value="1"/>
</dbReference>
<dbReference type="SUPFAM" id="SSF52540">
    <property type="entry name" value="P-loop containing nucleoside triphosphate hydrolases"/>
    <property type="match status" value="1"/>
</dbReference>
<dbReference type="PANTHER" id="PTHR42781">
    <property type="entry name" value="SPERMIDINE/PUTRESCINE IMPORT ATP-BINDING PROTEIN POTA"/>
    <property type="match status" value="1"/>
</dbReference>
<accession>A0A916X3D7</accession>
<keyword evidence="1" id="KW-0813">Transport</keyword>
<dbReference type="PROSITE" id="PS50893">
    <property type="entry name" value="ABC_TRANSPORTER_2"/>
    <property type="match status" value="1"/>
</dbReference>
<reference evidence="5" key="2">
    <citation type="submission" date="2020-09" db="EMBL/GenBank/DDBJ databases">
        <authorList>
            <person name="Sun Q."/>
            <person name="Zhou Y."/>
        </authorList>
    </citation>
    <scope>NUCLEOTIDE SEQUENCE</scope>
    <source>
        <strain evidence="5">CGMCC 1.12426</strain>
    </source>
</reference>
<dbReference type="InterPro" id="IPR003593">
    <property type="entry name" value="AAA+_ATPase"/>
</dbReference>
<sequence length="214" mass="23268">MTTAKAEGLTLRDVTITLKGKRLLRMDLTVPPGAVLTVMGESGRGKSTFLDFIAGFLKPPFAATGEILLNGRDITHLTPQERRVGLMFQTPLLFPHLSVMGNLLFALPETIRKKRDRIVAAEQALAEAGLAGYAARDPATLSGGQQTRVALMRVLLSEPQALLLDEPFSSLDRARRADIRSLVFETARKRALPVILVTHDEEDAHAAGGLITHL</sequence>
<dbReference type="AlphaFoldDB" id="A0A916X3D7"/>
<dbReference type="EMBL" id="BMFA01000010">
    <property type="protein sequence ID" value="GGB57701.1"/>
    <property type="molecule type" value="Genomic_DNA"/>
</dbReference>
<organism evidence="5 6">
    <name type="scientific">Roseibium aquae</name>
    <dbReference type="NCBI Taxonomy" id="1323746"/>
    <lineage>
        <taxon>Bacteria</taxon>
        <taxon>Pseudomonadati</taxon>
        <taxon>Pseudomonadota</taxon>
        <taxon>Alphaproteobacteria</taxon>
        <taxon>Hyphomicrobiales</taxon>
        <taxon>Stappiaceae</taxon>
        <taxon>Roseibium</taxon>
    </lineage>
</organism>
<proteinExistence type="predicted"/>
<reference evidence="5" key="1">
    <citation type="journal article" date="2014" name="Int. J. Syst. Evol. Microbiol.">
        <title>Complete genome sequence of Corynebacterium casei LMG S-19264T (=DSM 44701T), isolated from a smear-ripened cheese.</title>
        <authorList>
            <consortium name="US DOE Joint Genome Institute (JGI-PGF)"/>
            <person name="Walter F."/>
            <person name="Albersmeier A."/>
            <person name="Kalinowski J."/>
            <person name="Ruckert C."/>
        </authorList>
    </citation>
    <scope>NUCLEOTIDE SEQUENCE</scope>
    <source>
        <strain evidence="5">CGMCC 1.12426</strain>
    </source>
</reference>
<keyword evidence="2" id="KW-0547">Nucleotide-binding</keyword>
<feature type="domain" description="ABC transporter" evidence="4">
    <location>
        <begin position="4"/>
        <end position="214"/>
    </location>
</feature>
<dbReference type="GO" id="GO:0016887">
    <property type="term" value="F:ATP hydrolysis activity"/>
    <property type="evidence" value="ECO:0007669"/>
    <property type="project" value="InterPro"/>
</dbReference>
<protein>
    <submittedName>
        <fullName evidence="5">ABC transporter ATP-binding protein</fullName>
    </submittedName>
</protein>
<dbReference type="Proteomes" id="UP000605148">
    <property type="component" value="Unassembled WGS sequence"/>
</dbReference>
<evidence type="ECO:0000259" key="4">
    <source>
        <dbReference type="PROSITE" id="PS50893"/>
    </source>
</evidence>
<dbReference type="RefSeq" id="WP_308809961.1">
    <property type="nucleotide sequence ID" value="NZ_BMFA01000010.1"/>
</dbReference>
<dbReference type="Gene3D" id="3.40.50.300">
    <property type="entry name" value="P-loop containing nucleotide triphosphate hydrolases"/>
    <property type="match status" value="1"/>
</dbReference>
<evidence type="ECO:0000256" key="1">
    <source>
        <dbReference type="ARBA" id="ARBA00022448"/>
    </source>
</evidence>
<evidence type="ECO:0000256" key="3">
    <source>
        <dbReference type="ARBA" id="ARBA00022840"/>
    </source>
</evidence>
<comment type="caution">
    <text evidence="5">The sequence shown here is derived from an EMBL/GenBank/DDBJ whole genome shotgun (WGS) entry which is preliminary data.</text>
</comment>
<dbReference type="InterPro" id="IPR003439">
    <property type="entry name" value="ABC_transporter-like_ATP-bd"/>
</dbReference>
<keyword evidence="6" id="KW-1185">Reference proteome</keyword>
<dbReference type="PANTHER" id="PTHR42781:SF4">
    <property type="entry name" value="SPERMIDINE_PUTRESCINE IMPORT ATP-BINDING PROTEIN POTA"/>
    <property type="match status" value="1"/>
</dbReference>